<gene>
    <name evidence="1" type="ORF">NLG97_g3057</name>
</gene>
<sequence length="556" mass="60483">MGNPNEEVQPQLHHVSTANDDRPSFDKNDGAQIRELQGNANFYETVSAAPLNPWSKTSIQLYLILLVAALNATASGFDGSIFSSINAMPQYQQYFHHKSLGSATGIIFMIYTIGNMVGSLFTGPICDRFGRRVGMMTGSVLIMAGAIIQTAAKSDAYLLGGRFVLGFGVSIGTSSAPTYALELAPPQWRARVVGYYNTFFYTGAILATGVAYAAVKAPGEKAFRLPLALQLIPPLFIFAGALFIPESPRWLTMWGKKEKAAAILAKYHGGGDMNHPMVQLELREFEAGIELQKSSSVFNYWGLVDSHNARWRFTMMAFMSIFAQLSGNSVLTYYLPSMYGLLGVKTPERKLLLTFANTIVSGAGAVAGSALNDSVGRRTKLWVGSIILAGLFGGVTGFSSYFEGGRTDVSSTITNGGIAFIFLFGCAYSFIYTPLTATYCAEVLSTPMRAKGMGIHVILSNCANLYNTYVTAVALEAIDFRYYFVFVGLNIIYSAVWYFLGVETRGRTLEEMEEVFNAKFPPRAALQKAVMVKQSDGHLADVSAVAGGDVERAEYR</sequence>
<dbReference type="Proteomes" id="UP001148737">
    <property type="component" value="Unassembled WGS sequence"/>
</dbReference>
<accession>A0ACC1QZ53</accession>
<keyword evidence="2" id="KW-1185">Reference proteome</keyword>
<reference evidence="1" key="1">
    <citation type="submission" date="2022-07" db="EMBL/GenBank/DDBJ databases">
        <title>Genome Sequence of Lecanicillium saksenae.</title>
        <authorList>
            <person name="Buettner E."/>
        </authorList>
    </citation>
    <scope>NUCLEOTIDE SEQUENCE</scope>
    <source>
        <strain evidence="1">VT-O1</strain>
    </source>
</reference>
<name>A0ACC1QZ53_9HYPO</name>
<proteinExistence type="predicted"/>
<evidence type="ECO:0000313" key="1">
    <source>
        <dbReference type="EMBL" id="KAJ3495902.1"/>
    </source>
</evidence>
<protein>
    <submittedName>
        <fullName evidence="1">Uncharacterized protein</fullName>
    </submittedName>
</protein>
<comment type="caution">
    <text evidence="1">The sequence shown here is derived from an EMBL/GenBank/DDBJ whole genome shotgun (WGS) entry which is preliminary data.</text>
</comment>
<dbReference type="EMBL" id="JANAKD010000237">
    <property type="protein sequence ID" value="KAJ3495902.1"/>
    <property type="molecule type" value="Genomic_DNA"/>
</dbReference>
<organism evidence="1 2">
    <name type="scientific">Lecanicillium saksenae</name>
    <dbReference type="NCBI Taxonomy" id="468837"/>
    <lineage>
        <taxon>Eukaryota</taxon>
        <taxon>Fungi</taxon>
        <taxon>Dikarya</taxon>
        <taxon>Ascomycota</taxon>
        <taxon>Pezizomycotina</taxon>
        <taxon>Sordariomycetes</taxon>
        <taxon>Hypocreomycetidae</taxon>
        <taxon>Hypocreales</taxon>
        <taxon>Cordycipitaceae</taxon>
        <taxon>Lecanicillium</taxon>
    </lineage>
</organism>
<evidence type="ECO:0000313" key="2">
    <source>
        <dbReference type="Proteomes" id="UP001148737"/>
    </source>
</evidence>